<keyword evidence="3" id="KW-1185">Reference proteome</keyword>
<dbReference type="OrthoDB" id="7446256at2"/>
<evidence type="ECO:0000313" key="3">
    <source>
        <dbReference type="Proteomes" id="UP000280066"/>
    </source>
</evidence>
<keyword evidence="1" id="KW-1133">Transmembrane helix</keyword>
<sequence length="295" mass="32846">MYRSESRRGAAIPQRYWLLIVCREKVAYLGAALQPPHMSAATSSPGLCINCGASLPPGVYCPQCGQQLPHRLTVGHVLHEVVHVFTHADKSILGYAWQVVRYPGRVVQDYLLGRRKRYFNPFQFLLLVVGLCTVVATHLHYYEQVGMGVQQAIALKGASPAQLARVSSYFYGIGKYFNVWWLLLLPLHALFAWQVYRPQLNYAEAFLMIVVVGSAFQLLLLLALPTVFQIIGRTPGSSTAALQGSVYLLYLTLIGRLGLGRRWGPAVGRAVLVSILAGLCNYLINFLAFNWYVFG</sequence>
<comment type="caution">
    <text evidence="2">The sequence shown here is derived from an EMBL/GenBank/DDBJ whole genome shotgun (WGS) entry which is preliminary data.</text>
</comment>
<evidence type="ECO:0000313" key="2">
    <source>
        <dbReference type="EMBL" id="RSK36174.1"/>
    </source>
</evidence>
<dbReference type="Pfam" id="PF12412">
    <property type="entry name" value="DUF3667"/>
    <property type="match status" value="1"/>
</dbReference>
<dbReference type="Proteomes" id="UP000280066">
    <property type="component" value="Unassembled WGS sequence"/>
</dbReference>
<protein>
    <submittedName>
        <fullName evidence="2">DUF3667 domain-containing protein</fullName>
    </submittedName>
</protein>
<organism evidence="2 3">
    <name type="scientific">Hymenobacter metallilatus</name>
    <dbReference type="NCBI Taxonomy" id="2493666"/>
    <lineage>
        <taxon>Bacteria</taxon>
        <taxon>Pseudomonadati</taxon>
        <taxon>Bacteroidota</taxon>
        <taxon>Cytophagia</taxon>
        <taxon>Cytophagales</taxon>
        <taxon>Hymenobacteraceae</taxon>
        <taxon>Hymenobacter</taxon>
    </lineage>
</organism>
<gene>
    <name evidence="2" type="ORF">EI290_04625</name>
</gene>
<feature type="transmembrane region" description="Helical" evidence="1">
    <location>
        <begin position="176"/>
        <end position="193"/>
    </location>
</feature>
<keyword evidence="1" id="KW-0812">Transmembrane</keyword>
<proteinExistence type="predicted"/>
<evidence type="ECO:0000256" key="1">
    <source>
        <dbReference type="SAM" id="Phobius"/>
    </source>
</evidence>
<dbReference type="InterPro" id="IPR022134">
    <property type="entry name" value="DUF3667"/>
</dbReference>
<dbReference type="AlphaFoldDB" id="A0A428JRI7"/>
<dbReference type="EMBL" id="RWIS01000002">
    <property type="protein sequence ID" value="RSK36174.1"/>
    <property type="molecule type" value="Genomic_DNA"/>
</dbReference>
<feature type="transmembrane region" description="Helical" evidence="1">
    <location>
        <begin position="240"/>
        <end position="259"/>
    </location>
</feature>
<feature type="transmembrane region" description="Helical" evidence="1">
    <location>
        <begin position="205"/>
        <end position="228"/>
    </location>
</feature>
<feature type="transmembrane region" description="Helical" evidence="1">
    <location>
        <begin position="271"/>
        <end position="294"/>
    </location>
</feature>
<reference evidence="2 3" key="1">
    <citation type="submission" date="2018-12" db="EMBL/GenBank/DDBJ databases">
        <authorList>
            <person name="Feng G."/>
            <person name="Zhu H."/>
        </authorList>
    </citation>
    <scope>NUCLEOTIDE SEQUENCE [LARGE SCALE GENOMIC DNA]</scope>
    <source>
        <strain evidence="2 3">9PBR-2</strain>
    </source>
</reference>
<name>A0A428JRI7_9BACT</name>
<keyword evidence="1" id="KW-0472">Membrane</keyword>
<accession>A0A428JRI7</accession>
<feature type="transmembrane region" description="Helical" evidence="1">
    <location>
        <begin position="124"/>
        <end position="142"/>
    </location>
</feature>